<gene>
    <name evidence="3" type="ORF">GV829_03645</name>
</gene>
<keyword evidence="1" id="KW-0732">Signal</keyword>
<dbReference type="RefSeq" id="WP_169943902.1">
    <property type="nucleotide sequence ID" value="NZ_CP053015.1"/>
</dbReference>
<dbReference type="Gene3D" id="2.30.180.10">
    <property type="entry name" value="FAS1 domain"/>
    <property type="match status" value="1"/>
</dbReference>
<keyword evidence="4" id="KW-1185">Reference proteome</keyword>
<accession>A0A6M4ARJ0</accession>
<dbReference type="AlphaFoldDB" id="A0A6M4ARJ0"/>
<feature type="domain" description="FAS1" evidence="2">
    <location>
        <begin position="50"/>
        <end position="194"/>
    </location>
</feature>
<dbReference type="Pfam" id="PF02469">
    <property type="entry name" value="Fasciclin"/>
    <property type="match status" value="1"/>
</dbReference>
<evidence type="ECO:0000313" key="3">
    <source>
        <dbReference type="EMBL" id="QJQ31647.1"/>
    </source>
</evidence>
<evidence type="ECO:0000256" key="1">
    <source>
        <dbReference type="SAM" id="SignalP"/>
    </source>
</evidence>
<dbReference type="InterPro" id="IPR036378">
    <property type="entry name" value="FAS1_dom_sf"/>
</dbReference>
<dbReference type="SUPFAM" id="SSF82153">
    <property type="entry name" value="FAS1 domain"/>
    <property type="match status" value="1"/>
</dbReference>
<reference evidence="3 4" key="1">
    <citation type="submission" date="2020-01" db="EMBL/GenBank/DDBJ databases">
        <title>Sphingomonas sp. strain CSW-10.</title>
        <authorList>
            <person name="Chen W.-M."/>
        </authorList>
    </citation>
    <scope>NUCLEOTIDE SEQUENCE [LARGE SCALE GENOMIC DNA]</scope>
    <source>
        <strain evidence="3 4">CSW-10</strain>
    </source>
</reference>
<feature type="signal peptide" evidence="1">
    <location>
        <begin position="1"/>
        <end position="24"/>
    </location>
</feature>
<proteinExistence type="predicted"/>
<sequence length="195" mass="20427">MAGLTLIRRKVVMAASLALMVALTGCDETEQATTPTGTQGVSRITGQVEQPTVAAALRRLAEFTKLRRALAATGVAPRLAASEPLTLLAPRDNAFQQIGPEAEAALFDSANRPALTQHLRNLIIARALRAEEIRTLIEEGGGTAQIATIGGASISFSREGDQLVATWPNGGRATMGTQGAIAGNGVFYVIDHWPG</sequence>
<feature type="chain" id="PRO_5026657360" evidence="1">
    <location>
        <begin position="25"/>
        <end position="195"/>
    </location>
</feature>
<organism evidence="3 4">
    <name type="scientific">Sphingomonas lacunae</name>
    <dbReference type="NCBI Taxonomy" id="2698828"/>
    <lineage>
        <taxon>Bacteria</taxon>
        <taxon>Pseudomonadati</taxon>
        <taxon>Pseudomonadota</taxon>
        <taxon>Alphaproteobacteria</taxon>
        <taxon>Sphingomonadales</taxon>
        <taxon>Sphingomonadaceae</taxon>
        <taxon>Sphingomonas</taxon>
    </lineage>
</organism>
<evidence type="ECO:0000259" key="2">
    <source>
        <dbReference type="PROSITE" id="PS50213"/>
    </source>
</evidence>
<name>A0A6M4ARJ0_9SPHN</name>
<dbReference type="KEGG" id="slan:GV829_03645"/>
<dbReference type="InterPro" id="IPR000782">
    <property type="entry name" value="FAS1_domain"/>
</dbReference>
<evidence type="ECO:0000313" key="4">
    <source>
        <dbReference type="Proteomes" id="UP000503018"/>
    </source>
</evidence>
<dbReference type="PROSITE" id="PS50213">
    <property type="entry name" value="FAS1"/>
    <property type="match status" value="1"/>
</dbReference>
<dbReference type="Proteomes" id="UP000503018">
    <property type="component" value="Chromosome"/>
</dbReference>
<protein>
    <submittedName>
        <fullName evidence="3">Fasciclin domain-containing protein</fullName>
    </submittedName>
</protein>
<dbReference type="EMBL" id="CP053015">
    <property type="protein sequence ID" value="QJQ31647.1"/>
    <property type="molecule type" value="Genomic_DNA"/>
</dbReference>